<keyword evidence="2" id="KW-1185">Reference proteome</keyword>
<reference evidence="1" key="1">
    <citation type="submission" date="2019-04" db="EMBL/GenBank/DDBJ databases">
        <title>Sequencing of skin fungus with MAO and IRED activity.</title>
        <authorList>
            <person name="Marsaioli A.J."/>
            <person name="Bonatto J.M.C."/>
            <person name="Reis Junior O."/>
        </authorList>
    </citation>
    <scope>NUCLEOTIDE SEQUENCE</scope>
    <source>
        <strain evidence="1">30M1</strain>
    </source>
</reference>
<comment type="caution">
    <text evidence="1">The sequence shown here is derived from an EMBL/GenBank/DDBJ whole genome shotgun (WGS) entry which is preliminary data.</text>
</comment>
<dbReference type="EMBL" id="SWKU01000022">
    <property type="protein sequence ID" value="KAF2997636.1"/>
    <property type="molecule type" value="Genomic_DNA"/>
</dbReference>
<gene>
    <name evidence="1" type="ORF">E8E13_004818</name>
</gene>
<dbReference type="Proteomes" id="UP000801428">
    <property type="component" value="Unassembled WGS sequence"/>
</dbReference>
<name>A0A9P4W984_CURKU</name>
<evidence type="ECO:0000313" key="1">
    <source>
        <dbReference type="EMBL" id="KAF2997636.1"/>
    </source>
</evidence>
<organism evidence="1 2">
    <name type="scientific">Curvularia kusanoi</name>
    <name type="common">Cochliobolus kusanoi</name>
    <dbReference type="NCBI Taxonomy" id="90978"/>
    <lineage>
        <taxon>Eukaryota</taxon>
        <taxon>Fungi</taxon>
        <taxon>Dikarya</taxon>
        <taxon>Ascomycota</taxon>
        <taxon>Pezizomycotina</taxon>
        <taxon>Dothideomycetes</taxon>
        <taxon>Pleosporomycetidae</taxon>
        <taxon>Pleosporales</taxon>
        <taxon>Pleosporineae</taxon>
        <taxon>Pleosporaceae</taxon>
        <taxon>Curvularia</taxon>
    </lineage>
</organism>
<protein>
    <submittedName>
        <fullName evidence="1">Uncharacterized protein</fullName>
    </submittedName>
</protein>
<sequence length="50" mass="5701">MTYEHVTSLPFLLDSSHLTPEEVAERDKNPALFAARRYGQPEHIFRTAAS</sequence>
<evidence type="ECO:0000313" key="2">
    <source>
        <dbReference type="Proteomes" id="UP000801428"/>
    </source>
</evidence>
<accession>A0A9P4W984</accession>
<dbReference type="OrthoDB" id="3795931at2759"/>
<dbReference type="AlphaFoldDB" id="A0A9P4W984"/>
<proteinExistence type="predicted"/>